<keyword evidence="1" id="KW-0812">Transmembrane</keyword>
<proteinExistence type="predicted"/>
<keyword evidence="1" id="KW-0472">Membrane</keyword>
<feature type="transmembrane region" description="Helical" evidence="1">
    <location>
        <begin position="92"/>
        <end position="119"/>
    </location>
</feature>
<evidence type="ECO:0000313" key="3">
    <source>
        <dbReference type="Proteomes" id="UP001221189"/>
    </source>
</evidence>
<protein>
    <recommendedName>
        <fullName evidence="4">Permease</fullName>
    </recommendedName>
</protein>
<dbReference type="RefSeq" id="WP_273601192.1">
    <property type="nucleotide sequence ID" value="NZ_JAQQXT010000009.1"/>
</dbReference>
<keyword evidence="1" id="KW-1133">Transmembrane helix</keyword>
<reference evidence="2 3" key="1">
    <citation type="submission" date="2022-10" db="EMBL/GenBank/DDBJ databases">
        <title>Paucibacter sp. hw1 Genome sequencing.</title>
        <authorList>
            <person name="Park S."/>
        </authorList>
    </citation>
    <scope>NUCLEOTIDE SEQUENCE [LARGE SCALE GENOMIC DNA]</scope>
    <source>
        <strain evidence="3">hw1</strain>
    </source>
</reference>
<evidence type="ECO:0000313" key="2">
    <source>
        <dbReference type="EMBL" id="MDC8773018.1"/>
    </source>
</evidence>
<sequence>MTSHHLVRVQDALIPAALNALINGGIAWFGFKALPAVPLTLDLISAKQHTVWGEGVTLAFALGLILTLITAKMFSKHVIKEDPSLAARVRRPIFPFVMGVALGNAMALFGWFVALAVLWQRVVGTVEVSPALAASLVGLLAGVITIVVEMRTKRALLGSTA</sequence>
<feature type="transmembrane region" description="Helical" evidence="1">
    <location>
        <begin position="12"/>
        <end position="31"/>
    </location>
</feature>
<organism evidence="2 3">
    <name type="scientific">Roseateles albus</name>
    <dbReference type="NCBI Taxonomy" id="2987525"/>
    <lineage>
        <taxon>Bacteria</taxon>
        <taxon>Pseudomonadati</taxon>
        <taxon>Pseudomonadota</taxon>
        <taxon>Betaproteobacteria</taxon>
        <taxon>Burkholderiales</taxon>
        <taxon>Sphaerotilaceae</taxon>
        <taxon>Roseateles</taxon>
    </lineage>
</organism>
<feature type="transmembrane region" description="Helical" evidence="1">
    <location>
        <begin position="131"/>
        <end position="148"/>
    </location>
</feature>
<comment type="caution">
    <text evidence="2">The sequence shown here is derived from an EMBL/GenBank/DDBJ whole genome shotgun (WGS) entry which is preliminary data.</text>
</comment>
<evidence type="ECO:0008006" key="4">
    <source>
        <dbReference type="Google" id="ProtNLM"/>
    </source>
</evidence>
<dbReference type="Proteomes" id="UP001221189">
    <property type="component" value="Unassembled WGS sequence"/>
</dbReference>
<name>A0ABT5KGJ2_9BURK</name>
<accession>A0ABT5KGJ2</accession>
<keyword evidence="3" id="KW-1185">Reference proteome</keyword>
<feature type="transmembrane region" description="Helical" evidence="1">
    <location>
        <begin position="51"/>
        <end position="71"/>
    </location>
</feature>
<evidence type="ECO:0000256" key="1">
    <source>
        <dbReference type="SAM" id="Phobius"/>
    </source>
</evidence>
<gene>
    <name evidence="2" type="ORF">PRZ03_15635</name>
</gene>
<dbReference type="EMBL" id="JAQQXT010000009">
    <property type="protein sequence ID" value="MDC8773018.1"/>
    <property type="molecule type" value="Genomic_DNA"/>
</dbReference>